<feature type="domain" description="MIP18 family-like" evidence="1">
    <location>
        <begin position="4"/>
        <end position="73"/>
    </location>
</feature>
<dbReference type="InterPro" id="IPR002744">
    <property type="entry name" value="MIP18-like"/>
</dbReference>
<organism evidence="2 3">
    <name type="scientific">Paracoccus fontiphilus</name>
    <dbReference type="NCBI Taxonomy" id="1815556"/>
    <lineage>
        <taxon>Bacteria</taxon>
        <taxon>Pseudomonadati</taxon>
        <taxon>Pseudomonadota</taxon>
        <taxon>Alphaproteobacteria</taxon>
        <taxon>Rhodobacterales</taxon>
        <taxon>Paracoccaceae</taxon>
        <taxon>Paracoccus</taxon>
    </lineage>
</organism>
<reference evidence="3" key="1">
    <citation type="journal article" date="2019" name="Int. J. Syst. Evol. Microbiol.">
        <title>The Global Catalogue of Microorganisms (GCM) 10K type strain sequencing project: providing services to taxonomists for standard genome sequencing and annotation.</title>
        <authorList>
            <consortium name="The Broad Institute Genomics Platform"/>
            <consortium name="The Broad Institute Genome Sequencing Center for Infectious Disease"/>
            <person name="Wu L."/>
            <person name="Ma J."/>
        </authorList>
    </citation>
    <scope>NUCLEOTIDE SEQUENCE [LARGE SCALE GENOMIC DNA]</scope>
    <source>
        <strain evidence="3">KCTC 52239</strain>
    </source>
</reference>
<evidence type="ECO:0000313" key="3">
    <source>
        <dbReference type="Proteomes" id="UP001595557"/>
    </source>
</evidence>
<proteinExistence type="predicted"/>
<evidence type="ECO:0000259" key="1">
    <source>
        <dbReference type="Pfam" id="PF01883"/>
    </source>
</evidence>
<protein>
    <submittedName>
        <fullName evidence="2">Metal-sulfur cluster assembly factor</fullName>
    </submittedName>
</protein>
<sequence>MADRDAVVAALRGIIDPETGHDLVTMGLIYEVTVRGSRADVIMTTTTRGCPLSEMLRQGAEAAVLAVPGITEAGVVLTWEPAWTPARIETRALF</sequence>
<gene>
    <name evidence="2" type="ORF">ACFOD7_07945</name>
</gene>
<accession>A0ABV7IIP9</accession>
<dbReference type="SUPFAM" id="SSF117916">
    <property type="entry name" value="Fe-S cluster assembly (FSCA) domain-like"/>
    <property type="match status" value="1"/>
</dbReference>
<dbReference type="RefSeq" id="WP_207472311.1">
    <property type="nucleotide sequence ID" value="NZ_JAFNAW010000150.1"/>
</dbReference>
<dbReference type="Proteomes" id="UP001595557">
    <property type="component" value="Unassembled WGS sequence"/>
</dbReference>
<dbReference type="PANTHER" id="PTHR42831:SF1">
    <property type="entry name" value="FE-S PROTEIN MATURATION AUXILIARY FACTOR YITW"/>
    <property type="match status" value="1"/>
</dbReference>
<dbReference type="InterPro" id="IPR034904">
    <property type="entry name" value="FSCA_dom_sf"/>
</dbReference>
<dbReference type="Gene3D" id="3.30.300.130">
    <property type="entry name" value="Fe-S cluster assembly (FSCA)"/>
    <property type="match status" value="1"/>
</dbReference>
<name>A0ABV7IIP9_9RHOB</name>
<comment type="caution">
    <text evidence="2">The sequence shown here is derived from an EMBL/GenBank/DDBJ whole genome shotgun (WGS) entry which is preliminary data.</text>
</comment>
<evidence type="ECO:0000313" key="2">
    <source>
        <dbReference type="EMBL" id="MFC3167976.1"/>
    </source>
</evidence>
<dbReference type="InterPro" id="IPR052339">
    <property type="entry name" value="Fe-S_Maturation_MIP18"/>
</dbReference>
<dbReference type="Pfam" id="PF01883">
    <property type="entry name" value="FeS_assembly_P"/>
    <property type="match status" value="1"/>
</dbReference>
<dbReference type="PANTHER" id="PTHR42831">
    <property type="entry name" value="FE-S PROTEIN MATURATION AUXILIARY FACTOR YITW"/>
    <property type="match status" value="1"/>
</dbReference>
<dbReference type="EMBL" id="JBHRTE010000037">
    <property type="protein sequence ID" value="MFC3167976.1"/>
    <property type="molecule type" value="Genomic_DNA"/>
</dbReference>
<keyword evidence="3" id="KW-1185">Reference proteome</keyword>